<dbReference type="HOGENOM" id="CLU_1764670_0_0_0"/>
<dbReference type="STRING" id="330214.NIDE0746"/>
<gene>
    <name evidence="2" type="ORF">NIDE0746</name>
</gene>
<feature type="domain" description="PilZ" evidence="1">
    <location>
        <begin position="29"/>
        <end position="133"/>
    </location>
</feature>
<dbReference type="KEGG" id="nde:NIDE0746"/>
<protein>
    <recommendedName>
        <fullName evidence="1">PilZ domain-containing protein</fullName>
    </recommendedName>
</protein>
<dbReference type="InterPro" id="IPR009875">
    <property type="entry name" value="PilZ_domain"/>
</dbReference>
<organism evidence="2 3">
    <name type="scientific">Nitrospira defluvii</name>
    <dbReference type="NCBI Taxonomy" id="330214"/>
    <lineage>
        <taxon>Bacteria</taxon>
        <taxon>Pseudomonadati</taxon>
        <taxon>Nitrospirota</taxon>
        <taxon>Nitrospiria</taxon>
        <taxon>Nitrospirales</taxon>
        <taxon>Nitrospiraceae</taxon>
        <taxon>Nitrospira</taxon>
    </lineage>
</organism>
<dbReference type="Gene3D" id="2.40.10.220">
    <property type="entry name" value="predicted glycosyltransferase like domains"/>
    <property type="match status" value="1"/>
</dbReference>
<dbReference type="Proteomes" id="UP000001660">
    <property type="component" value="Chromosome"/>
</dbReference>
<reference evidence="2 3" key="1">
    <citation type="journal article" date="2010" name="Proc. Natl. Acad. Sci. U.S.A.">
        <title>A Nitrospira metagenome illuminates the physiology and evolution of globally important nitrite-oxidizing bacteria.</title>
        <authorList>
            <person name="Lucker S."/>
            <person name="Wagner M."/>
            <person name="Maixner F."/>
            <person name="Pelletier E."/>
            <person name="Koch H."/>
            <person name="Vacherie B."/>
            <person name="Rattei T."/>
            <person name="Sinninghe Damste J."/>
            <person name="Spieck E."/>
            <person name="Le Paslier D."/>
            <person name="Daims H."/>
        </authorList>
    </citation>
    <scope>NUCLEOTIDE SEQUENCE [LARGE SCALE GENOMIC DNA]</scope>
</reference>
<dbReference type="AlphaFoldDB" id="D8PBA5"/>
<evidence type="ECO:0000313" key="3">
    <source>
        <dbReference type="Proteomes" id="UP000001660"/>
    </source>
</evidence>
<dbReference type="EMBL" id="FP929003">
    <property type="protein sequence ID" value="CBK40514.1"/>
    <property type="molecule type" value="Genomic_DNA"/>
</dbReference>
<dbReference type="Pfam" id="PF07238">
    <property type="entry name" value="PilZ"/>
    <property type="match status" value="1"/>
</dbReference>
<keyword evidence="3" id="KW-1185">Reference proteome</keyword>
<name>D8PBA5_9BACT</name>
<dbReference type="SUPFAM" id="SSF141371">
    <property type="entry name" value="PilZ domain-like"/>
    <property type="match status" value="1"/>
</dbReference>
<sequence length="147" mass="16863">MLEGKVRDDFVILDYTMPPDMPSQPSGRERREFYRITVLLPICIQLETDEAEGEFTEKSVNLSGGGVGVTVIERYTPGEVLSLTLLLPEQVPFKSSIEVLRLDPLPVPGGAHRLHARFVRMTTQNRELLIRYIVRFQRDHLQEHYSV</sequence>
<evidence type="ECO:0000313" key="2">
    <source>
        <dbReference type="EMBL" id="CBK40514.1"/>
    </source>
</evidence>
<accession>D8PBA5</accession>
<evidence type="ECO:0000259" key="1">
    <source>
        <dbReference type="Pfam" id="PF07238"/>
    </source>
</evidence>
<proteinExistence type="predicted"/>
<dbReference type="GO" id="GO:0035438">
    <property type="term" value="F:cyclic-di-GMP binding"/>
    <property type="evidence" value="ECO:0007669"/>
    <property type="project" value="InterPro"/>
</dbReference>